<gene>
    <name evidence="1" type="ORF">LCGC14_1262810</name>
</gene>
<evidence type="ECO:0000313" key="1">
    <source>
        <dbReference type="EMBL" id="KKM88033.1"/>
    </source>
</evidence>
<sequence>MGTQAKSYQWTYPSDWLNEKIGDWSVAELRSALNSILATLAEDDVQDTFQSDMEADGYFECE</sequence>
<proteinExistence type="predicted"/>
<reference evidence="1" key="1">
    <citation type="journal article" date="2015" name="Nature">
        <title>Complex archaea that bridge the gap between prokaryotes and eukaryotes.</title>
        <authorList>
            <person name="Spang A."/>
            <person name="Saw J.H."/>
            <person name="Jorgensen S.L."/>
            <person name="Zaremba-Niedzwiedzka K."/>
            <person name="Martijn J."/>
            <person name="Lind A.E."/>
            <person name="van Eijk R."/>
            <person name="Schleper C."/>
            <person name="Guy L."/>
            <person name="Ettema T.J."/>
        </authorList>
    </citation>
    <scope>NUCLEOTIDE SEQUENCE</scope>
</reference>
<accession>A0A0F9L2G8</accession>
<dbReference type="EMBL" id="LAZR01007015">
    <property type="protein sequence ID" value="KKM88033.1"/>
    <property type="molecule type" value="Genomic_DNA"/>
</dbReference>
<name>A0A0F9L2G8_9ZZZZ</name>
<dbReference type="AlphaFoldDB" id="A0A0F9L2G8"/>
<comment type="caution">
    <text evidence="1">The sequence shown here is derived from an EMBL/GenBank/DDBJ whole genome shotgun (WGS) entry which is preliminary data.</text>
</comment>
<protein>
    <submittedName>
        <fullName evidence="1">Uncharacterized protein</fullName>
    </submittedName>
</protein>
<organism evidence="1">
    <name type="scientific">marine sediment metagenome</name>
    <dbReference type="NCBI Taxonomy" id="412755"/>
    <lineage>
        <taxon>unclassified sequences</taxon>
        <taxon>metagenomes</taxon>
        <taxon>ecological metagenomes</taxon>
    </lineage>
</organism>